<comment type="caution">
    <text evidence="2">The sequence shown here is derived from an EMBL/GenBank/DDBJ whole genome shotgun (WGS) entry which is preliminary data.</text>
</comment>
<evidence type="ECO:0000313" key="2">
    <source>
        <dbReference type="EMBL" id="KAJ1171503.1"/>
    </source>
</evidence>
<evidence type="ECO:0000313" key="3">
    <source>
        <dbReference type="Proteomes" id="UP001066276"/>
    </source>
</evidence>
<dbReference type="Proteomes" id="UP001066276">
    <property type="component" value="Chromosome 4_1"/>
</dbReference>
<sequence>MDGGSRPPGLHPQVSAQGGPLTRCLLPRPPGHRDPPPGPGPGPPRDSLRSFSLPRTPSAQLSAWPRPSQARRGRHLVFPSRDRPDLRAGIKCRISVFFAMRDPRETQGHRGVRNGVFQLPWTALTMGG</sequence>
<dbReference type="EMBL" id="JANPWB010000007">
    <property type="protein sequence ID" value="KAJ1171503.1"/>
    <property type="molecule type" value="Genomic_DNA"/>
</dbReference>
<proteinExistence type="predicted"/>
<dbReference type="AlphaFoldDB" id="A0AAV7T6C8"/>
<reference evidence="2" key="1">
    <citation type="journal article" date="2022" name="bioRxiv">
        <title>Sequencing and chromosome-scale assembly of the giantPleurodeles waltlgenome.</title>
        <authorList>
            <person name="Brown T."/>
            <person name="Elewa A."/>
            <person name="Iarovenko S."/>
            <person name="Subramanian E."/>
            <person name="Araus A.J."/>
            <person name="Petzold A."/>
            <person name="Susuki M."/>
            <person name="Suzuki K.-i.T."/>
            <person name="Hayashi T."/>
            <person name="Toyoda A."/>
            <person name="Oliveira C."/>
            <person name="Osipova E."/>
            <person name="Leigh N.D."/>
            <person name="Simon A."/>
            <person name="Yun M.H."/>
        </authorList>
    </citation>
    <scope>NUCLEOTIDE SEQUENCE</scope>
    <source>
        <strain evidence="2">20211129_DDA</strain>
        <tissue evidence="2">Liver</tissue>
    </source>
</reference>
<organism evidence="2 3">
    <name type="scientific">Pleurodeles waltl</name>
    <name type="common">Iberian ribbed newt</name>
    <dbReference type="NCBI Taxonomy" id="8319"/>
    <lineage>
        <taxon>Eukaryota</taxon>
        <taxon>Metazoa</taxon>
        <taxon>Chordata</taxon>
        <taxon>Craniata</taxon>
        <taxon>Vertebrata</taxon>
        <taxon>Euteleostomi</taxon>
        <taxon>Amphibia</taxon>
        <taxon>Batrachia</taxon>
        <taxon>Caudata</taxon>
        <taxon>Salamandroidea</taxon>
        <taxon>Salamandridae</taxon>
        <taxon>Pleurodelinae</taxon>
        <taxon>Pleurodeles</taxon>
    </lineage>
</organism>
<name>A0AAV7T6C8_PLEWA</name>
<feature type="region of interest" description="Disordered" evidence="1">
    <location>
        <begin position="1"/>
        <end position="82"/>
    </location>
</feature>
<evidence type="ECO:0000256" key="1">
    <source>
        <dbReference type="SAM" id="MobiDB-lite"/>
    </source>
</evidence>
<keyword evidence="3" id="KW-1185">Reference proteome</keyword>
<gene>
    <name evidence="2" type="ORF">NDU88_003364</name>
</gene>
<feature type="compositionally biased region" description="Polar residues" evidence="1">
    <location>
        <begin position="49"/>
        <end position="61"/>
    </location>
</feature>
<protein>
    <submittedName>
        <fullName evidence="2">Uncharacterized protein</fullName>
    </submittedName>
</protein>
<accession>A0AAV7T6C8</accession>